<evidence type="ECO:0000256" key="1">
    <source>
        <dbReference type="PROSITE-ProRule" id="PRU00473"/>
    </source>
</evidence>
<dbReference type="InterPro" id="IPR036737">
    <property type="entry name" value="OmpA-like_sf"/>
</dbReference>
<keyword evidence="7" id="KW-1185">Reference proteome</keyword>
<protein>
    <submittedName>
        <fullName evidence="6">DUF4139 domain-containing protein</fullName>
    </submittedName>
</protein>
<dbReference type="PANTHER" id="PTHR30329">
    <property type="entry name" value="STATOR ELEMENT OF FLAGELLAR MOTOR COMPLEX"/>
    <property type="match status" value="1"/>
</dbReference>
<dbReference type="SUPFAM" id="SSF103088">
    <property type="entry name" value="OmpA-like"/>
    <property type="match status" value="1"/>
</dbReference>
<evidence type="ECO:0000259" key="5">
    <source>
        <dbReference type="PROSITE" id="PS51123"/>
    </source>
</evidence>
<accession>A0A4U1JCF7</accession>
<feature type="coiled-coil region" evidence="2">
    <location>
        <begin position="666"/>
        <end position="707"/>
    </location>
</feature>
<evidence type="ECO:0000256" key="2">
    <source>
        <dbReference type="SAM" id="Coils"/>
    </source>
</evidence>
<evidence type="ECO:0000313" key="6">
    <source>
        <dbReference type="EMBL" id="TKD06513.1"/>
    </source>
</evidence>
<dbReference type="GO" id="GO:0016020">
    <property type="term" value="C:membrane"/>
    <property type="evidence" value="ECO:0007669"/>
    <property type="project" value="UniProtKB-UniRule"/>
</dbReference>
<feature type="region of interest" description="Disordered" evidence="3">
    <location>
        <begin position="252"/>
        <end position="276"/>
    </location>
</feature>
<dbReference type="Pfam" id="PF00691">
    <property type="entry name" value="OmpA"/>
    <property type="match status" value="1"/>
</dbReference>
<sequence length="769" mass="83992">MSRAVIGRAAPFENRLLIPKDFEFVVGFRPMRAPSLSLRALLFAPLLLLSACTTPLAHGPSKGLRLRHVVLYQNGLGYFERTGEMSSDKLALRFREREVDDVLKSVVVVEEGLGPNETPSTVSAHLPRSGRGASPEEATELELVFSPRPSRPVSIAYAVPTAAWKATYRIILPTKEQKDRRALLQAWALIDNVGDEDWNDVRVTLATGAPLSYSSDLRSPTMIERPELKGIYGPQGGVVGPVLAENVAARDTDADGVPDREDACPNERGTVHTDPARAGCPSHVTLALREIKILAQLFFDKGSDAVKPASLPILDEVAQVLQQNPSIMLLEIEGHTSTDEQNPTELSARRASAIRAALVKRGVSSSRLSMRSYAADRPVDSNATEPGRAKNRRVAFHIAEQGPREDPKFRAPTTTTITPQSLARVPEGAGRIDASSGSYRYEIANPVTLAKKSSALITLINRPMNGDDVLLYRPDPAAPQSSTHPFRAAEIENKSDIGLQPGSVSIFSGGTFVGEGVITRLLPGERSTIPYAIDDSTRVSQARISLDEPVRIVALARGVLRVTDRQRLVTTYDIEPGHNVPNTLVLRHPRTFGYEPVVLPEGTEKTPDAYLIRVALTPHKPTKIAIEEARPVERQWLVLTADGERLALYLKGSALPEGTQKRMARIVELRRALGAASDELGRLREKRQEATDRAVELRENVKAIEKTPQADKLRKMLLERLESVTKAGDELAVKITQRSDDAAIARAELDDAVRDLVIEEDAKAGGGKP</sequence>
<dbReference type="EMBL" id="SSMQ01000018">
    <property type="protein sequence ID" value="TKD06513.1"/>
    <property type="molecule type" value="Genomic_DNA"/>
</dbReference>
<gene>
    <name evidence="6" type="ORF">E8A74_18525</name>
</gene>
<dbReference type="Gene3D" id="3.30.1330.60">
    <property type="entry name" value="OmpA-like domain"/>
    <property type="match status" value="1"/>
</dbReference>
<dbReference type="InterPro" id="IPR050330">
    <property type="entry name" value="Bact_OuterMem_StrucFunc"/>
</dbReference>
<feature type="compositionally biased region" description="Basic and acidic residues" evidence="3">
    <location>
        <begin position="252"/>
        <end position="275"/>
    </location>
</feature>
<keyword evidence="1 4" id="KW-0472">Membrane</keyword>
<comment type="caution">
    <text evidence="6">The sequence shown here is derived from an EMBL/GenBank/DDBJ whole genome shotgun (WGS) entry which is preliminary data.</text>
</comment>
<dbReference type="PANTHER" id="PTHR30329:SF21">
    <property type="entry name" value="LIPOPROTEIN YIAD-RELATED"/>
    <property type="match status" value="1"/>
</dbReference>
<evidence type="ECO:0000256" key="3">
    <source>
        <dbReference type="SAM" id="MobiDB-lite"/>
    </source>
</evidence>
<proteinExistence type="predicted"/>
<keyword evidence="2" id="KW-0175">Coiled coil</keyword>
<dbReference type="PROSITE" id="PS51123">
    <property type="entry name" value="OMPA_2"/>
    <property type="match status" value="1"/>
</dbReference>
<dbReference type="AlphaFoldDB" id="A0A4U1JCF7"/>
<evidence type="ECO:0000313" key="7">
    <source>
        <dbReference type="Proteomes" id="UP000309215"/>
    </source>
</evidence>
<feature type="domain" description="OmpA-like" evidence="5">
    <location>
        <begin position="286"/>
        <end position="402"/>
    </location>
</feature>
<keyword evidence="4" id="KW-0812">Transmembrane</keyword>
<dbReference type="CDD" id="cd07185">
    <property type="entry name" value="OmpA_C-like"/>
    <property type="match status" value="1"/>
</dbReference>
<name>A0A4U1JCF7_9BACT</name>
<dbReference type="OrthoDB" id="580912at2"/>
<evidence type="ECO:0000256" key="4">
    <source>
        <dbReference type="SAM" id="Phobius"/>
    </source>
</evidence>
<keyword evidence="4" id="KW-1133">Transmembrane helix</keyword>
<feature type="transmembrane region" description="Helical" evidence="4">
    <location>
        <begin position="38"/>
        <end position="57"/>
    </location>
</feature>
<reference evidence="6 7" key="1">
    <citation type="submission" date="2019-04" db="EMBL/GenBank/DDBJ databases">
        <authorList>
            <person name="Li Y."/>
            <person name="Wang J."/>
        </authorList>
    </citation>
    <scope>NUCLEOTIDE SEQUENCE [LARGE SCALE GENOMIC DNA]</scope>
    <source>
        <strain evidence="6 7">DSM 14668</strain>
    </source>
</reference>
<dbReference type="Proteomes" id="UP000309215">
    <property type="component" value="Unassembled WGS sequence"/>
</dbReference>
<dbReference type="InterPro" id="IPR006665">
    <property type="entry name" value="OmpA-like"/>
</dbReference>
<organism evidence="6 7">
    <name type="scientific">Polyangium fumosum</name>
    <dbReference type="NCBI Taxonomy" id="889272"/>
    <lineage>
        <taxon>Bacteria</taxon>
        <taxon>Pseudomonadati</taxon>
        <taxon>Myxococcota</taxon>
        <taxon>Polyangia</taxon>
        <taxon>Polyangiales</taxon>
        <taxon>Polyangiaceae</taxon>
        <taxon>Polyangium</taxon>
    </lineage>
</organism>